<organism evidence="1 2">
    <name type="scientific">Candidatus Brocadia sapporoensis</name>
    <dbReference type="NCBI Taxonomy" id="392547"/>
    <lineage>
        <taxon>Bacteria</taxon>
        <taxon>Pseudomonadati</taxon>
        <taxon>Planctomycetota</taxon>
        <taxon>Candidatus Brocadiia</taxon>
        <taxon>Candidatus Brocadiales</taxon>
        <taxon>Candidatus Brocadiaceae</taxon>
        <taxon>Candidatus Brocadia</taxon>
    </lineage>
</organism>
<dbReference type="Gene3D" id="1.20.1260.10">
    <property type="match status" value="1"/>
</dbReference>
<proteinExistence type="predicted"/>
<dbReference type="RefSeq" id="WP_070067430.1">
    <property type="nucleotide sequence ID" value="NZ_MJUW02000093.1"/>
</dbReference>
<keyword evidence="2" id="KW-1185">Reference proteome</keyword>
<reference evidence="1 2" key="1">
    <citation type="journal article" date="2016" name="Genome Announc.">
        <title>Draft Genome Sequence of the Anaerobic Ammonium-Oxidizing Bacterium 'Candidatus Brocadia sp. 40'.</title>
        <authorList>
            <person name="Ali M."/>
            <person name="Haroon M.F."/>
            <person name="Narita Y."/>
            <person name="Zhang L."/>
            <person name="Rangel Shaw D."/>
            <person name="Okabe S."/>
            <person name="Saikaly P.E."/>
        </authorList>
    </citation>
    <scope>NUCLEOTIDE SEQUENCE [LARGE SCALE GENOMIC DNA]</scope>
    <source>
        <strain evidence="1 2">40</strain>
    </source>
</reference>
<name>A0A1V6LZ17_9BACT</name>
<accession>A0A1V6LZ17</accession>
<dbReference type="InterPro" id="IPR012347">
    <property type="entry name" value="Ferritin-like"/>
</dbReference>
<comment type="caution">
    <text evidence="1">The sequence shown here is derived from an EMBL/GenBank/DDBJ whole genome shotgun (WGS) entry which is preliminary data.</text>
</comment>
<evidence type="ECO:0000313" key="1">
    <source>
        <dbReference type="EMBL" id="OQD45383.1"/>
    </source>
</evidence>
<sequence length="60" mass="7059">MTTKKQCDIVATLKLNIHLKIATIGRFNNGIRLCFNKKDHRNRMLLEEILKSEEIYLSEL</sequence>
<protein>
    <submittedName>
        <fullName evidence="1">Uncharacterized protein</fullName>
    </submittedName>
</protein>
<dbReference type="EMBL" id="MJUW02000093">
    <property type="protein sequence ID" value="OQD45383.1"/>
    <property type="molecule type" value="Genomic_DNA"/>
</dbReference>
<gene>
    <name evidence="1" type="ORF">BIY37_08665</name>
</gene>
<evidence type="ECO:0000313" key="2">
    <source>
        <dbReference type="Proteomes" id="UP000242219"/>
    </source>
</evidence>
<dbReference type="AlphaFoldDB" id="A0A1V6LZ17"/>
<dbReference type="Proteomes" id="UP000242219">
    <property type="component" value="Unassembled WGS sequence"/>
</dbReference>